<evidence type="ECO:0000256" key="3">
    <source>
        <dbReference type="ARBA" id="ARBA00022801"/>
    </source>
</evidence>
<keyword evidence="6" id="KW-0472">Membrane</keyword>
<protein>
    <submittedName>
        <fullName evidence="7">Penicillin amidase family protein</fullName>
    </submittedName>
</protein>
<proteinExistence type="inferred from homology"/>
<comment type="caution">
    <text evidence="7">The sequence shown here is derived from an EMBL/GenBank/DDBJ whole genome shotgun (WGS) entry which is preliminary data.</text>
</comment>
<dbReference type="InterPro" id="IPR023343">
    <property type="entry name" value="Penicillin_amidase_dom1"/>
</dbReference>
<comment type="cofactor">
    <cofactor evidence="5">
        <name>Ca(2+)</name>
        <dbReference type="ChEBI" id="CHEBI:29108"/>
    </cofactor>
    <text evidence="5">Binds 1 Ca(2+) ion per dimer.</text>
</comment>
<feature type="binding site" evidence="5">
    <location>
        <position position="318"/>
    </location>
    <ligand>
        <name>Ca(2+)</name>
        <dbReference type="ChEBI" id="CHEBI:29108"/>
    </ligand>
</feature>
<keyword evidence="8" id="KW-1185">Reference proteome</keyword>
<keyword evidence="2" id="KW-0732">Signal</keyword>
<dbReference type="AlphaFoldDB" id="Q1MY58"/>
<evidence type="ECO:0000256" key="4">
    <source>
        <dbReference type="ARBA" id="ARBA00023145"/>
    </source>
</evidence>
<keyword evidence="4" id="KW-0865">Zymogen</keyword>
<gene>
    <name evidence="7" type="ORF">RED65_12665</name>
</gene>
<feature type="transmembrane region" description="Helical" evidence="6">
    <location>
        <begin position="38"/>
        <end position="57"/>
    </location>
</feature>
<evidence type="ECO:0000256" key="6">
    <source>
        <dbReference type="SAM" id="Phobius"/>
    </source>
</evidence>
<dbReference type="PANTHER" id="PTHR34218">
    <property type="entry name" value="PEPTIDASE S45 PENICILLIN AMIDASE"/>
    <property type="match status" value="1"/>
</dbReference>
<feature type="binding site" evidence="5">
    <location>
        <position position="496"/>
    </location>
    <ligand>
        <name>Ca(2+)</name>
        <dbReference type="ChEBI" id="CHEBI:29108"/>
    </ligand>
</feature>
<dbReference type="InterPro" id="IPR043146">
    <property type="entry name" value="Penicillin_amidase_N_B-knob"/>
</dbReference>
<dbReference type="PIRSF" id="PIRSF001227">
    <property type="entry name" value="Pen_acylase"/>
    <property type="match status" value="1"/>
</dbReference>
<accession>Q1MY58</accession>
<evidence type="ECO:0000256" key="2">
    <source>
        <dbReference type="ARBA" id="ARBA00022729"/>
    </source>
</evidence>
<dbReference type="PANTHER" id="PTHR34218:SF3">
    <property type="entry name" value="ACYL-HOMOSERINE LACTONE ACYLASE PVDQ"/>
    <property type="match status" value="1"/>
</dbReference>
<dbReference type="InterPro" id="IPR029055">
    <property type="entry name" value="Ntn_hydrolases_N"/>
</dbReference>
<reference evidence="7 8" key="1">
    <citation type="submission" date="2006-03" db="EMBL/GenBank/DDBJ databases">
        <authorList>
            <person name="Pinhassi J."/>
            <person name="Pedros-Alio C."/>
            <person name="Ferriera S."/>
            <person name="Johnson J."/>
            <person name="Kravitz S."/>
            <person name="Halpern A."/>
            <person name="Remington K."/>
            <person name="Beeson K."/>
            <person name="Tran B."/>
            <person name="Rogers Y.-H."/>
            <person name="Friedman R."/>
            <person name="Venter J.C."/>
        </authorList>
    </citation>
    <scope>NUCLEOTIDE SEQUENCE [LARGE SCALE GENOMIC DNA]</scope>
    <source>
        <strain evidence="7 8">RED65</strain>
    </source>
</reference>
<dbReference type="HOGENOM" id="CLU_021155_0_0_6"/>
<dbReference type="Proteomes" id="UP000004263">
    <property type="component" value="Unassembled WGS sequence"/>
</dbReference>
<keyword evidence="6" id="KW-1133">Transmembrane helix</keyword>
<dbReference type="SUPFAM" id="SSF56235">
    <property type="entry name" value="N-terminal nucleophile aminohydrolases (Ntn hydrolases)"/>
    <property type="match status" value="1"/>
</dbReference>
<feature type="binding site" evidence="5">
    <location>
        <position position="317"/>
    </location>
    <ligand>
        <name>Ca(2+)</name>
        <dbReference type="ChEBI" id="CHEBI:29108"/>
    </ligand>
</feature>
<organism evidence="7 8">
    <name type="scientific">Bermanella marisrubri</name>
    <dbReference type="NCBI Taxonomy" id="207949"/>
    <lineage>
        <taxon>Bacteria</taxon>
        <taxon>Pseudomonadati</taxon>
        <taxon>Pseudomonadota</taxon>
        <taxon>Gammaproteobacteria</taxon>
        <taxon>Oceanospirillales</taxon>
        <taxon>Oceanospirillaceae</taxon>
        <taxon>Bermanella</taxon>
    </lineage>
</organism>
<evidence type="ECO:0000256" key="5">
    <source>
        <dbReference type="PIRSR" id="PIRSR001227-2"/>
    </source>
</evidence>
<evidence type="ECO:0000313" key="7">
    <source>
        <dbReference type="EMBL" id="EAT10902.1"/>
    </source>
</evidence>
<keyword evidence="3" id="KW-0378">Hydrolase</keyword>
<feature type="binding site" evidence="5">
    <location>
        <position position="315"/>
    </location>
    <ligand>
        <name>Ca(2+)</name>
        <dbReference type="ChEBI" id="CHEBI:29108"/>
    </ligand>
</feature>
<dbReference type="Gene3D" id="3.60.20.10">
    <property type="entry name" value="Glutamine Phosphoribosylpyrophosphate, subunit 1, domain 1"/>
    <property type="match status" value="1"/>
</dbReference>
<dbReference type="Gene3D" id="1.10.439.10">
    <property type="entry name" value="Penicillin Amidohydrolase, domain 1"/>
    <property type="match status" value="1"/>
</dbReference>
<dbReference type="EMBL" id="AAQH01000029">
    <property type="protein sequence ID" value="EAT10902.1"/>
    <property type="molecule type" value="Genomic_DNA"/>
</dbReference>
<dbReference type="GO" id="GO:0017000">
    <property type="term" value="P:antibiotic biosynthetic process"/>
    <property type="evidence" value="ECO:0007669"/>
    <property type="project" value="InterPro"/>
</dbReference>
<keyword evidence="5" id="KW-0479">Metal-binding</keyword>
<name>Q1MY58_9GAMM</name>
<keyword evidence="5" id="KW-0106">Calcium</keyword>
<dbReference type="Gene3D" id="2.30.120.10">
    <property type="match status" value="1"/>
</dbReference>
<dbReference type="InterPro" id="IPR043147">
    <property type="entry name" value="Penicillin_amidase_A-knob"/>
</dbReference>
<evidence type="ECO:0000313" key="8">
    <source>
        <dbReference type="Proteomes" id="UP000004263"/>
    </source>
</evidence>
<dbReference type="GO" id="GO:0046872">
    <property type="term" value="F:metal ion binding"/>
    <property type="evidence" value="ECO:0007669"/>
    <property type="project" value="UniProtKB-KW"/>
</dbReference>
<dbReference type="STRING" id="207949.RED65_12665"/>
<dbReference type="Pfam" id="PF01804">
    <property type="entry name" value="Penicil_amidase"/>
    <property type="match status" value="1"/>
</dbReference>
<dbReference type="Gene3D" id="1.10.1400.10">
    <property type="match status" value="1"/>
</dbReference>
<dbReference type="MEROPS" id="S45.002"/>
<evidence type="ECO:0000256" key="1">
    <source>
        <dbReference type="ARBA" id="ARBA00006586"/>
    </source>
</evidence>
<sequence>MPRFLLLMNLAEIPLSLFFCVEHTCGQKNKKVIFEMRYAFVLTYIALCFFAAAVITLPNVPHKAKFEEKATQYDVEIIRDSLGIPHIYGQSHADTAFGLGYAQSEDDFSTLQTVILATRGTLAAENGYKAAKTDFVVQFMGVWDAVNSRYEQDVPEHIKALAQAYADGVNLYAAQNPNEVSDFLLPVTAKDLIAGFTFKTPMFYGFDDQLGKLVNADEPLALAKQNENALLVTPQESLPLGSQGIAIAPKRSADNSTYLLVNSHQPLTGPVAWYEARLHSAEGWDVVGSTFPGAPVIIHGHNRNIGWSNTVNKPDLVDFYKLIINPDNSNQYKLDDQWHDFETKQAEMIVKFWGPLRWTFNKDIKLSQHGPVMETEHGAYAVRWAGMNEVRTLEFMHAVNMAKDKDEFEAALAMNAMPSINYVYADIDGNIAHYYNAMFPKRISGWQWDKVLPGDNSELIWQGYWDFDMMPKTINPQSGFVYNANNPPNMSTDGDDDVDLADYPASMGIETFITNRAYRIEEIAKSLDAISFQDLKNLKFDLNYSEQSNQIKQLKYWLKAVDTSVLSPQEKQAWKDLHEWDYSTDKHNELAALAVMTLDPVQKARGSDVDLNETTKAFQSAVKQLTQYYGRHKVKWGGVMRLQQGDVNLPIDGGPDILRAVYGKGMNEQGQMINRAGDGFMMFVRWDQKGQVSSQAAHQFGAASTRSNSTHYNDQMNAFVEHELREVILDRSKVKNTAKSIYHPLNPQN</sequence>
<dbReference type="InterPro" id="IPR002692">
    <property type="entry name" value="S45"/>
</dbReference>
<keyword evidence="6" id="KW-0812">Transmembrane</keyword>
<comment type="similarity">
    <text evidence="1">Belongs to the peptidase S45 family.</text>
</comment>
<dbReference type="GO" id="GO:0016811">
    <property type="term" value="F:hydrolase activity, acting on carbon-nitrogen (but not peptide) bonds, in linear amides"/>
    <property type="evidence" value="ECO:0007669"/>
    <property type="project" value="InterPro"/>
</dbReference>
<dbReference type="InterPro" id="IPR014395">
    <property type="entry name" value="Pen/GL7ACA/AHL_acylase"/>
</dbReference>